<dbReference type="AlphaFoldDB" id="A0A423PN13"/>
<evidence type="ECO:0000313" key="1">
    <source>
        <dbReference type="EMBL" id="ROO26980.1"/>
    </source>
</evidence>
<comment type="caution">
    <text evidence="1">The sequence shown here is derived from an EMBL/GenBank/DDBJ whole genome shotgun (WGS) entry which is preliminary data.</text>
</comment>
<protein>
    <submittedName>
        <fullName evidence="1">Uncharacterized protein</fullName>
    </submittedName>
</protein>
<evidence type="ECO:0000313" key="2">
    <source>
        <dbReference type="Proteomes" id="UP000285310"/>
    </source>
</evidence>
<dbReference type="EMBL" id="AYKG01000031">
    <property type="protein sequence ID" value="ROO26980.1"/>
    <property type="molecule type" value="Genomic_DNA"/>
</dbReference>
<name>A0A423PN13_9GAMM</name>
<dbReference type="InParanoid" id="A0A423PN13"/>
<proteinExistence type="predicted"/>
<gene>
    <name evidence="1" type="ORF">SAJA_10135</name>
</gene>
<sequence length="34" mass="4019">MMPEKKPPIRDRQPGGHEFPYVSAILRRNDTAFY</sequence>
<dbReference type="Proteomes" id="UP000285310">
    <property type="component" value="Unassembled WGS sequence"/>
</dbReference>
<accession>A0A423PN13</accession>
<reference evidence="1 2" key="1">
    <citation type="submission" date="2013-10" db="EMBL/GenBank/DDBJ databases">
        <title>Salinisphaera japonica YTM-1 Genome Sequencing.</title>
        <authorList>
            <person name="Lai Q."/>
            <person name="Li C."/>
            <person name="Shao Z."/>
        </authorList>
    </citation>
    <scope>NUCLEOTIDE SEQUENCE [LARGE SCALE GENOMIC DNA]</scope>
    <source>
        <strain evidence="1 2">YTM-1</strain>
    </source>
</reference>
<keyword evidence="2" id="KW-1185">Reference proteome</keyword>
<organism evidence="1 2">
    <name type="scientific">Salinisphaera japonica YTM-1</name>
    <dbReference type="NCBI Taxonomy" id="1209778"/>
    <lineage>
        <taxon>Bacteria</taxon>
        <taxon>Pseudomonadati</taxon>
        <taxon>Pseudomonadota</taxon>
        <taxon>Gammaproteobacteria</taxon>
        <taxon>Salinisphaerales</taxon>
        <taxon>Salinisphaeraceae</taxon>
        <taxon>Salinisphaera</taxon>
    </lineage>
</organism>